<dbReference type="RefSeq" id="WP_207906302.1">
    <property type="nucleotide sequence ID" value="NZ_JBHUNN010000002.1"/>
</dbReference>
<dbReference type="SUPFAM" id="SSF81338">
    <property type="entry name" value="Aquaporin-like"/>
    <property type="match status" value="1"/>
</dbReference>
<feature type="region of interest" description="Disordered" evidence="8">
    <location>
        <begin position="131"/>
        <end position="165"/>
    </location>
</feature>
<keyword evidence="4 7" id="KW-0812">Transmembrane</keyword>
<comment type="caution">
    <text evidence="10">The sequence shown here is derived from an EMBL/GenBank/DDBJ whole genome shotgun (WGS) entry which is preliminary data.</text>
</comment>
<evidence type="ECO:0000313" key="10">
    <source>
        <dbReference type="EMBL" id="TCO15813.1"/>
    </source>
</evidence>
<keyword evidence="3 7" id="KW-0813">Transport</keyword>
<feature type="transmembrane region" description="Helical" evidence="9">
    <location>
        <begin position="88"/>
        <end position="108"/>
    </location>
</feature>
<evidence type="ECO:0000256" key="2">
    <source>
        <dbReference type="ARBA" id="ARBA00006175"/>
    </source>
</evidence>
<evidence type="ECO:0000313" key="11">
    <source>
        <dbReference type="Proteomes" id="UP000294881"/>
    </source>
</evidence>
<dbReference type="Pfam" id="PF00230">
    <property type="entry name" value="MIP"/>
    <property type="match status" value="1"/>
</dbReference>
<evidence type="ECO:0000256" key="7">
    <source>
        <dbReference type="RuleBase" id="RU000477"/>
    </source>
</evidence>
<evidence type="ECO:0000256" key="1">
    <source>
        <dbReference type="ARBA" id="ARBA00004141"/>
    </source>
</evidence>
<dbReference type="Proteomes" id="UP000294881">
    <property type="component" value="Unassembled WGS sequence"/>
</dbReference>
<evidence type="ECO:0000256" key="8">
    <source>
        <dbReference type="SAM" id="MobiDB-lite"/>
    </source>
</evidence>
<evidence type="ECO:0000256" key="9">
    <source>
        <dbReference type="SAM" id="Phobius"/>
    </source>
</evidence>
<keyword evidence="11" id="KW-1185">Reference proteome</keyword>
<feature type="compositionally biased region" description="Low complexity" evidence="8">
    <location>
        <begin position="131"/>
        <end position="142"/>
    </location>
</feature>
<feature type="transmembrane region" description="Helical" evidence="9">
    <location>
        <begin position="208"/>
        <end position="229"/>
    </location>
</feature>
<keyword evidence="5 9" id="KW-1133">Transmembrane helix</keyword>
<protein>
    <submittedName>
        <fullName evidence="10">Glycerol uptake facilitator protein</fullName>
    </submittedName>
</protein>
<dbReference type="InterPro" id="IPR023271">
    <property type="entry name" value="Aquaporin-like"/>
</dbReference>
<dbReference type="PANTHER" id="PTHR43829:SF9">
    <property type="entry name" value="AQUAPORIN-9"/>
    <property type="match status" value="1"/>
</dbReference>
<accession>A0A4R2H069</accession>
<sequence length="281" mass="27619">MAMGSVPAGEFLGVAVLVYLGNGGVAAALLKGSKAEGAGWLAITAAWGFAVVCGVLTAQAAGSPEAHINPAITLFAAARSGNWSLLPLYVPAQFLGAFAGAALVWLTYRPFYAATPDPALKLATFCTSPAEPAADNPPADDAPTPPTGAGPSGARSSRAKPSGAKPNGASASAWLAEMLATCMLALLVAVIGSQGVAAAGLPHGLGPLLVGLAVWAIGLSLGGPTGYAINPARDLAPRVAHALLPVAGKGDSGWRYAAVPTLAPLAGALLAAGLTRSFGIG</sequence>
<proteinExistence type="inferred from homology"/>
<evidence type="ECO:0000256" key="5">
    <source>
        <dbReference type="ARBA" id="ARBA00022989"/>
    </source>
</evidence>
<gene>
    <name evidence="10" type="ORF">EV666_10161</name>
</gene>
<dbReference type="InterPro" id="IPR000425">
    <property type="entry name" value="MIP"/>
</dbReference>
<comment type="subcellular location">
    <subcellularLocation>
        <location evidence="1">Membrane</location>
        <topology evidence="1">Multi-pass membrane protein</topology>
    </subcellularLocation>
</comment>
<evidence type="ECO:0000256" key="6">
    <source>
        <dbReference type="ARBA" id="ARBA00023136"/>
    </source>
</evidence>
<dbReference type="EMBL" id="SLWL01000001">
    <property type="protein sequence ID" value="TCO15813.1"/>
    <property type="molecule type" value="Genomic_DNA"/>
</dbReference>
<evidence type="ECO:0000256" key="4">
    <source>
        <dbReference type="ARBA" id="ARBA00022692"/>
    </source>
</evidence>
<dbReference type="Gene3D" id="1.20.1080.10">
    <property type="entry name" value="Glycerol uptake facilitator protein"/>
    <property type="match status" value="1"/>
</dbReference>
<feature type="transmembrane region" description="Helical" evidence="9">
    <location>
        <begin position="12"/>
        <end position="30"/>
    </location>
</feature>
<name>A0A4R2H069_9HYPH</name>
<dbReference type="GO" id="GO:0015254">
    <property type="term" value="F:glycerol channel activity"/>
    <property type="evidence" value="ECO:0007669"/>
    <property type="project" value="TreeGrafter"/>
</dbReference>
<organism evidence="10 11">
    <name type="scientific">Camelimonas lactis</name>
    <dbReference type="NCBI Taxonomy" id="659006"/>
    <lineage>
        <taxon>Bacteria</taxon>
        <taxon>Pseudomonadati</taxon>
        <taxon>Pseudomonadota</taxon>
        <taxon>Alphaproteobacteria</taxon>
        <taxon>Hyphomicrobiales</taxon>
        <taxon>Chelatococcaceae</taxon>
        <taxon>Camelimonas</taxon>
    </lineage>
</organism>
<feature type="transmembrane region" description="Helical" evidence="9">
    <location>
        <begin position="37"/>
        <end position="61"/>
    </location>
</feature>
<dbReference type="GO" id="GO:0005886">
    <property type="term" value="C:plasma membrane"/>
    <property type="evidence" value="ECO:0007669"/>
    <property type="project" value="TreeGrafter"/>
</dbReference>
<feature type="transmembrane region" description="Helical" evidence="9">
    <location>
        <begin position="174"/>
        <end position="196"/>
    </location>
</feature>
<dbReference type="InterPro" id="IPR050363">
    <property type="entry name" value="MIP/Aquaporin"/>
</dbReference>
<dbReference type="PRINTS" id="PR00783">
    <property type="entry name" value="MINTRINSICP"/>
</dbReference>
<evidence type="ECO:0000256" key="3">
    <source>
        <dbReference type="ARBA" id="ARBA00022448"/>
    </source>
</evidence>
<comment type="similarity">
    <text evidence="2 7">Belongs to the MIP/aquaporin (TC 1.A.8) family.</text>
</comment>
<keyword evidence="6 9" id="KW-0472">Membrane</keyword>
<dbReference type="PANTHER" id="PTHR43829">
    <property type="entry name" value="AQUAPORIN OR AQUAGLYCEROPORIN RELATED"/>
    <property type="match status" value="1"/>
</dbReference>
<dbReference type="AlphaFoldDB" id="A0A4R2H069"/>
<reference evidence="10 11" key="1">
    <citation type="submission" date="2019-03" db="EMBL/GenBank/DDBJ databases">
        <title>Genomic Encyclopedia of Type Strains, Phase IV (KMG-IV): sequencing the most valuable type-strain genomes for metagenomic binning, comparative biology and taxonomic classification.</title>
        <authorList>
            <person name="Goeker M."/>
        </authorList>
    </citation>
    <scope>NUCLEOTIDE SEQUENCE [LARGE SCALE GENOMIC DNA]</scope>
    <source>
        <strain evidence="10 11">DSM 22958</strain>
    </source>
</reference>